<organism evidence="3 4">
    <name type="scientific">Trichosporon asahii var. asahii (strain ATCC 90039 / CBS 2479 / JCM 2466 / KCTC 7840 / NBRC 103889/ NCYC 2677 / UAMH 7654)</name>
    <name type="common">Yeast</name>
    <dbReference type="NCBI Taxonomy" id="1186058"/>
    <lineage>
        <taxon>Eukaryota</taxon>
        <taxon>Fungi</taxon>
        <taxon>Dikarya</taxon>
        <taxon>Basidiomycota</taxon>
        <taxon>Agaricomycotina</taxon>
        <taxon>Tremellomycetes</taxon>
        <taxon>Trichosporonales</taxon>
        <taxon>Trichosporonaceae</taxon>
        <taxon>Trichosporon</taxon>
    </lineage>
</organism>
<feature type="region of interest" description="Disordered" evidence="1">
    <location>
        <begin position="1"/>
        <end position="29"/>
    </location>
</feature>
<feature type="compositionally biased region" description="Basic and acidic residues" evidence="1">
    <location>
        <begin position="12"/>
        <end position="25"/>
    </location>
</feature>
<evidence type="ECO:0000313" key="4">
    <source>
        <dbReference type="Proteomes" id="UP000002748"/>
    </source>
</evidence>
<name>J6F8Q1_TRIAS</name>
<dbReference type="GeneID" id="25990616"/>
<feature type="transmembrane region" description="Helical" evidence="2">
    <location>
        <begin position="56"/>
        <end position="75"/>
    </location>
</feature>
<dbReference type="EMBL" id="ALBS01000048">
    <property type="protein sequence ID" value="EJT51692.1"/>
    <property type="molecule type" value="Genomic_DNA"/>
</dbReference>
<protein>
    <submittedName>
        <fullName evidence="3">Uncharacterized protein</fullName>
    </submittedName>
</protein>
<dbReference type="RefSeq" id="XP_014182828.1">
    <property type="nucleotide sequence ID" value="XM_014327353.1"/>
</dbReference>
<accession>J6F8Q1</accession>
<dbReference type="Proteomes" id="UP000002748">
    <property type="component" value="Unassembled WGS sequence"/>
</dbReference>
<dbReference type="HOGENOM" id="CLU_2484922_0_0_1"/>
<proteinExistence type="predicted"/>
<sequence length="87" mass="9568">MSGPASPPEDQGGDRTEPSERKRTDSGLWYDGESTRGVYCLDTALRSLQSVHTSHLSVFLLASLVLTYNSCLLVLRPVFPLTARDLD</sequence>
<evidence type="ECO:0000313" key="3">
    <source>
        <dbReference type="EMBL" id="EJT51692.1"/>
    </source>
</evidence>
<gene>
    <name evidence="3" type="ORF">A1Q1_07104</name>
</gene>
<evidence type="ECO:0000256" key="2">
    <source>
        <dbReference type="SAM" id="Phobius"/>
    </source>
</evidence>
<dbReference type="VEuPathDB" id="FungiDB:A1Q1_07104"/>
<evidence type="ECO:0000256" key="1">
    <source>
        <dbReference type="SAM" id="MobiDB-lite"/>
    </source>
</evidence>
<keyword evidence="2" id="KW-0812">Transmembrane</keyword>
<dbReference type="AlphaFoldDB" id="J6F8Q1"/>
<dbReference type="KEGG" id="tasa:A1Q1_07104"/>
<keyword evidence="2" id="KW-0472">Membrane</keyword>
<comment type="caution">
    <text evidence="3">The sequence shown here is derived from an EMBL/GenBank/DDBJ whole genome shotgun (WGS) entry which is preliminary data.</text>
</comment>
<reference evidence="3 4" key="1">
    <citation type="journal article" date="2012" name="Eukaryot. Cell">
        <title>Draft genome sequence of CBS 2479, the standard type strain of Trichosporon asahii.</title>
        <authorList>
            <person name="Yang R.Y."/>
            <person name="Li H.T."/>
            <person name="Zhu H."/>
            <person name="Zhou G.P."/>
            <person name="Wang M."/>
            <person name="Wang L."/>
        </authorList>
    </citation>
    <scope>NUCLEOTIDE SEQUENCE [LARGE SCALE GENOMIC DNA]</scope>
    <source>
        <strain evidence="4">ATCC 90039 / CBS 2479 / JCM 2466 / KCTC 7840 / NCYC 2677 / UAMH 7654</strain>
    </source>
</reference>
<keyword evidence="2" id="KW-1133">Transmembrane helix</keyword>